<keyword evidence="4 12" id="KW-0479">Metal-binding</keyword>
<accession>A0A8J3FPI7</accession>
<dbReference type="InterPro" id="IPR036163">
    <property type="entry name" value="HMA_dom_sf"/>
</dbReference>
<keyword evidence="5 12" id="KW-0547">Nucleotide-binding</keyword>
<feature type="transmembrane region" description="Helical" evidence="12">
    <location>
        <begin position="202"/>
        <end position="222"/>
    </location>
</feature>
<comment type="catalytic activity">
    <reaction evidence="10">
        <text>ATP + H2O = ADP + phosphate + H(+)</text>
        <dbReference type="Rhea" id="RHEA:13065"/>
        <dbReference type="ChEBI" id="CHEBI:15377"/>
        <dbReference type="ChEBI" id="CHEBI:15378"/>
        <dbReference type="ChEBI" id="CHEBI:30616"/>
        <dbReference type="ChEBI" id="CHEBI:43474"/>
        <dbReference type="ChEBI" id="CHEBI:456216"/>
    </reaction>
</comment>
<dbReference type="GO" id="GO:0055070">
    <property type="term" value="P:copper ion homeostasis"/>
    <property type="evidence" value="ECO:0007669"/>
    <property type="project" value="TreeGrafter"/>
</dbReference>
<dbReference type="GO" id="GO:0005524">
    <property type="term" value="F:ATP binding"/>
    <property type="evidence" value="ECO:0007669"/>
    <property type="project" value="UniProtKB-UniRule"/>
</dbReference>
<evidence type="ECO:0000256" key="8">
    <source>
        <dbReference type="ARBA" id="ARBA00022989"/>
    </source>
</evidence>
<evidence type="ECO:0000256" key="1">
    <source>
        <dbReference type="ARBA" id="ARBA00004651"/>
    </source>
</evidence>
<comment type="caution">
    <text evidence="14">The sequence shown here is derived from an EMBL/GenBank/DDBJ whole genome shotgun (WGS) entry which is preliminary data.</text>
</comment>
<dbReference type="PROSITE" id="PS00154">
    <property type="entry name" value="ATPASE_E1_E2"/>
    <property type="match status" value="1"/>
</dbReference>
<dbReference type="InterPro" id="IPR000579">
    <property type="entry name" value="Cation-trans_P-type_ATPase_A/B"/>
</dbReference>
<keyword evidence="8 12" id="KW-1133">Transmembrane helix</keyword>
<dbReference type="Pfam" id="PF00122">
    <property type="entry name" value="E1-E2_ATPase"/>
    <property type="match status" value="1"/>
</dbReference>
<dbReference type="EMBL" id="BMMX01000017">
    <property type="protein sequence ID" value="GGK99776.1"/>
    <property type="molecule type" value="Genomic_DNA"/>
</dbReference>
<evidence type="ECO:0000256" key="2">
    <source>
        <dbReference type="ARBA" id="ARBA00006024"/>
    </source>
</evidence>
<dbReference type="SUPFAM" id="SSF55008">
    <property type="entry name" value="HMA, heavy metal-associated domain"/>
    <property type="match status" value="1"/>
</dbReference>
<reference evidence="14" key="1">
    <citation type="journal article" date="2014" name="Int. J. Syst. Evol. Microbiol.">
        <title>Complete genome sequence of Corynebacterium casei LMG S-19264T (=DSM 44701T), isolated from a smear-ripened cheese.</title>
        <authorList>
            <consortium name="US DOE Joint Genome Institute (JGI-PGF)"/>
            <person name="Walter F."/>
            <person name="Albersmeier A."/>
            <person name="Kalinowski J."/>
            <person name="Ruckert C."/>
        </authorList>
    </citation>
    <scope>NUCLEOTIDE SEQUENCE</scope>
    <source>
        <strain evidence="14">CGMCC 4.7299</strain>
    </source>
</reference>
<dbReference type="GO" id="GO:0016887">
    <property type="term" value="F:ATP hydrolysis activity"/>
    <property type="evidence" value="ECO:0007669"/>
    <property type="project" value="InterPro"/>
</dbReference>
<reference evidence="14" key="2">
    <citation type="submission" date="2020-09" db="EMBL/GenBank/DDBJ databases">
        <authorList>
            <person name="Sun Q."/>
            <person name="Zhou Y."/>
        </authorList>
    </citation>
    <scope>NUCLEOTIDE SEQUENCE</scope>
    <source>
        <strain evidence="14">CGMCC 4.7299</strain>
    </source>
</reference>
<dbReference type="InterPro" id="IPR023299">
    <property type="entry name" value="ATPase_P-typ_cyto_dom_N"/>
</dbReference>
<keyword evidence="15" id="KW-1185">Reference proteome</keyword>
<dbReference type="InterPro" id="IPR017969">
    <property type="entry name" value="Heavy-metal-associated_CS"/>
</dbReference>
<dbReference type="PROSITE" id="PS50846">
    <property type="entry name" value="HMA_2"/>
    <property type="match status" value="1"/>
</dbReference>
<dbReference type="PANTHER" id="PTHR43520:SF8">
    <property type="entry name" value="P-TYPE CU(+) TRANSPORTER"/>
    <property type="match status" value="1"/>
</dbReference>
<evidence type="ECO:0000256" key="11">
    <source>
        <dbReference type="ARBA" id="ARBA00074171"/>
    </source>
</evidence>
<evidence type="ECO:0000256" key="10">
    <source>
        <dbReference type="ARBA" id="ARBA00049360"/>
    </source>
</evidence>
<feature type="domain" description="HMA" evidence="13">
    <location>
        <begin position="14"/>
        <end position="78"/>
    </location>
</feature>
<keyword evidence="12" id="KW-1003">Cell membrane</keyword>
<keyword evidence="7" id="KW-1278">Translocase</keyword>
<dbReference type="Gene3D" id="2.70.150.10">
    <property type="entry name" value="Calcium-transporting ATPase, cytoplasmic transduction domain A"/>
    <property type="match status" value="1"/>
</dbReference>
<dbReference type="InterPro" id="IPR006121">
    <property type="entry name" value="HMA_dom"/>
</dbReference>
<evidence type="ECO:0000256" key="3">
    <source>
        <dbReference type="ARBA" id="ARBA00022692"/>
    </source>
</evidence>
<dbReference type="GO" id="GO:0005886">
    <property type="term" value="C:plasma membrane"/>
    <property type="evidence" value="ECO:0007669"/>
    <property type="project" value="UniProtKB-SubCell"/>
</dbReference>
<evidence type="ECO:0000256" key="5">
    <source>
        <dbReference type="ARBA" id="ARBA00022741"/>
    </source>
</evidence>
<keyword evidence="3 12" id="KW-0812">Transmembrane</keyword>
<feature type="transmembrane region" description="Helical" evidence="12">
    <location>
        <begin position="357"/>
        <end position="379"/>
    </location>
</feature>
<evidence type="ECO:0000256" key="4">
    <source>
        <dbReference type="ARBA" id="ARBA00022723"/>
    </source>
</evidence>
<dbReference type="PRINTS" id="PR00119">
    <property type="entry name" value="CATATPASE"/>
</dbReference>
<dbReference type="CDD" id="cd02094">
    <property type="entry name" value="P-type_ATPase_Cu-like"/>
    <property type="match status" value="1"/>
</dbReference>
<dbReference type="FunFam" id="3.30.70.100:FF:000005">
    <property type="entry name" value="Copper-exporting P-type ATPase A"/>
    <property type="match status" value="1"/>
</dbReference>
<dbReference type="RefSeq" id="WP_229715952.1">
    <property type="nucleotide sequence ID" value="NZ_BMMX01000017.1"/>
</dbReference>
<dbReference type="SFLD" id="SFLDG00002">
    <property type="entry name" value="C1.7:_P-type_atpase_like"/>
    <property type="match status" value="1"/>
</dbReference>
<evidence type="ECO:0000256" key="7">
    <source>
        <dbReference type="ARBA" id="ARBA00022967"/>
    </source>
</evidence>
<dbReference type="SFLD" id="SFLDF00027">
    <property type="entry name" value="p-type_atpase"/>
    <property type="match status" value="1"/>
</dbReference>
<dbReference type="InterPro" id="IPR018303">
    <property type="entry name" value="ATPase_P-typ_P_site"/>
</dbReference>
<dbReference type="PANTHER" id="PTHR43520">
    <property type="entry name" value="ATP7, ISOFORM B"/>
    <property type="match status" value="1"/>
</dbReference>
<dbReference type="InterPro" id="IPR008250">
    <property type="entry name" value="ATPase_P-typ_transduc_dom_A_sf"/>
</dbReference>
<evidence type="ECO:0000259" key="13">
    <source>
        <dbReference type="PROSITE" id="PS50846"/>
    </source>
</evidence>
<dbReference type="Gene3D" id="3.30.70.100">
    <property type="match status" value="1"/>
</dbReference>
<dbReference type="FunFam" id="2.70.150.10:FF:000002">
    <property type="entry name" value="Copper-transporting ATPase 1, putative"/>
    <property type="match status" value="1"/>
</dbReference>
<feature type="transmembrane region" description="Helical" evidence="12">
    <location>
        <begin position="128"/>
        <end position="145"/>
    </location>
</feature>
<dbReference type="GO" id="GO:0043682">
    <property type="term" value="F:P-type divalent copper transporter activity"/>
    <property type="evidence" value="ECO:0007669"/>
    <property type="project" value="TreeGrafter"/>
</dbReference>
<organism evidence="14 15">
    <name type="scientific">Mangrovihabitans endophyticus</name>
    <dbReference type="NCBI Taxonomy" id="1751298"/>
    <lineage>
        <taxon>Bacteria</taxon>
        <taxon>Bacillati</taxon>
        <taxon>Actinomycetota</taxon>
        <taxon>Actinomycetes</taxon>
        <taxon>Micromonosporales</taxon>
        <taxon>Micromonosporaceae</taxon>
        <taxon>Mangrovihabitans</taxon>
    </lineage>
</organism>
<dbReference type="SUPFAM" id="SSF56784">
    <property type="entry name" value="HAD-like"/>
    <property type="match status" value="1"/>
</dbReference>
<evidence type="ECO:0000256" key="9">
    <source>
        <dbReference type="ARBA" id="ARBA00023136"/>
    </source>
</evidence>
<gene>
    <name evidence="14" type="ORF">GCM10012284_37740</name>
</gene>
<dbReference type="InterPro" id="IPR023214">
    <property type="entry name" value="HAD_sf"/>
</dbReference>
<dbReference type="NCBIfam" id="TIGR01494">
    <property type="entry name" value="ATPase_P-type"/>
    <property type="match status" value="2"/>
</dbReference>
<evidence type="ECO:0000313" key="14">
    <source>
        <dbReference type="EMBL" id="GGK99776.1"/>
    </source>
</evidence>
<dbReference type="AlphaFoldDB" id="A0A8J3FPI7"/>
<name>A0A8J3FPI7_9ACTN</name>
<dbReference type="InterPro" id="IPR023298">
    <property type="entry name" value="ATPase_P-typ_TM_dom_sf"/>
</dbReference>
<evidence type="ECO:0000256" key="12">
    <source>
        <dbReference type="RuleBase" id="RU362081"/>
    </source>
</evidence>
<dbReference type="Proteomes" id="UP000656042">
    <property type="component" value="Unassembled WGS sequence"/>
</dbReference>
<evidence type="ECO:0000313" key="15">
    <source>
        <dbReference type="Proteomes" id="UP000656042"/>
    </source>
</evidence>
<dbReference type="NCBIfam" id="TIGR01525">
    <property type="entry name" value="ATPase-IB_hvy"/>
    <property type="match status" value="1"/>
</dbReference>
<dbReference type="PRINTS" id="PR00940">
    <property type="entry name" value="CATPATPASEA"/>
</dbReference>
<dbReference type="SUPFAM" id="SSF81653">
    <property type="entry name" value="Calcium ATPase, transduction domain A"/>
    <property type="match status" value="1"/>
</dbReference>
<feature type="transmembrane region" description="Helical" evidence="12">
    <location>
        <begin position="700"/>
        <end position="719"/>
    </location>
</feature>
<comment type="similarity">
    <text evidence="2 12">Belongs to the cation transport ATPase (P-type) (TC 3.A.3) family. Type IB subfamily.</text>
</comment>
<dbReference type="Pfam" id="PF00702">
    <property type="entry name" value="Hydrolase"/>
    <property type="match status" value="1"/>
</dbReference>
<evidence type="ECO:0000256" key="6">
    <source>
        <dbReference type="ARBA" id="ARBA00022840"/>
    </source>
</evidence>
<dbReference type="GO" id="GO:0005507">
    <property type="term" value="F:copper ion binding"/>
    <property type="evidence" value="ECO:0007669"/>
    <property type="project" value="TreeGrafter"/>
</dbReference>
<dbReference type="SUPFAM" id="SSF81665">
    <property type="entry name" value="Calcium ATPase, transmembrane domain M"/>
    <property type="match status" value="1"/>
</dbReference>
<protein>
    <recommendedName>
        <fullName evidence="11">Cation-transporting P-type ATPase B</fullName>
    </recommendedName>
</protein>
<dbReference type="Gene3D" id="3.40.1110.10">
    <property type="entry name" value="Calcium-transporting ATPase, cytoplasmic domain N"/>
    <property type="match status" value="1"/>
</dbReference>
<feature type="transmembrane region" description="Helical" evidence="12">
    <location>
        <begin position="391"/>
        <end position="413"/>
    </location>
</feature>
<dbReference type="InterPro" id="IPR059000">
    <property type="entry name" value="ATPase_P-type_domA"/>
</dbReference>
<dbReference type="PROSITE" id="PS01047">
    <property type="entry name" value="HMA_1"/>
    <property type="match status" value="1"/>
</dbReference>
<proteinExistence type="inferred from homology"/>
<feature type="transmembrane region" description="Helical" evidence="12">
    <location>
        <begin position="100"/>
        <end position="122"/>
    </location>
</feature>
<keyword evidence="9 12" id="KW-0472">Membrane</keyword>
<keyword evidence="6 12" id="KW-0067">ATP-binding</keyword>
<feature type="transmembrane region" description="Helical" evidence="12">
    <location>
        <begin position="165"/>
        <end position="182"/>
    </location>
</feature>
<dbReference type="InterPro" id="IPR001757">
    <property type="entry name" value="P_typ_ATPase"/>
</dbReference>
<dbReference type="InterPro" id="IPR027256">
    <property type="entry name" value="P-typ_ATPase_IB"/>
</dbReference>
<dbReference type="CDD" id="cd00371">
    <property type="entry name" value="HMA"/>
    <property type="match status" value="1"/>
</dbReference>
<dbReference type="SFLD" id="SFLDS00003">
    <property type="entry name" value="Haloacid_Dehalogenase"/>
    <property type="match status" value="1"/>
</dbReference>
<dbReference type="NCBIfam" id="TIGR01511">
    <property type="entry name" value="ATPase-IB1_Cu"/>
    <property type="match status" value="1"/>
</dbReference>
<dbReference type="Gene3D" id="3.40.50.1000">
    <property type="entry name" value="HAD superfamily/HAD-like"/>
    <property type="match status" value="1"/>
</dbReference>
<comment type="subcellular location">
    <subcellularLocation>
        <location evidence="1">Cell membrane</location>
        <topology evidence="1">Multi-pass membrane protein</topology>
    </subcellularLocation>
</comment>
<dbReference type="Pfam" id="PF00403">
    <property type="entry name" value="HMA"/>
    <property type="match status" value="1"/>
</dbReference>
<dbReference type="InterPro" id="IPR036412">
    <property type="entry name" value="HAD-like_sf"/>
</dbReference>
<dbReference type="InterPro" id="IPR044492">
    <property type="entry name" value="P_typ_ATPase_HD_dom"/>
</dbReference>
<sequence>MTTTASAPAPADLGEIELAVSGMTCAACASRVERQLGKLDGVHATVNLATERATVHLSAPVPLESLVAQVEKAGYGAAPVVAEQDRPDHADRVRDLWRRLMVALLLGIPVADLSITVVLVPALRFPGWQWVLLAMTLPVVTWCAWPFHRKAVAAARHGSSSMDTLVSLGVVTSAGWSFYTVFHDDADGLADAGWHLIFEPAGSVYLDVAVGVTVFVLAGRLFEARARRAAGDALRALARVGAKQATRLRADGTEEAVPADAVRVGDRLVVRPGETIAADGVVRDGSSAVDTAAMTGESVPATVEAGDAVTGGTVAVAGRLVVEAVRVGAATQLAQLIRLVERAQTDKARVQRLADRISAVFVPVVIGLAVLTGLGWGWAGAGPHRAISVGLAVLIIACPCALGLATPTALLAASGRGAQLGIFIKGLQVLEPARAIDTVVLDKTGTVTNGRMTVAEWWAADSADSDRVLGAAGAVENATGHLIGRAVAAYALRELGELPRVEEFGALPGLGARGRVDGRAVLIGSPRLMDRSGVPVPAQCPVAGTRWADRGGTTVLVAVDGVVCAALLLTDTVRSSAAGAVRALREMGLRTILLTGDNPASAGAVAAEIGVDETIAQVLPADKAAVVARLRGEGHVVAMVGDGINDAPALAGADLGMAVVTGTDVAIGAADVILVRDDLDVVPLAVALARRTLRTIRVNLAWAFGYNLLALPIAAAGLLNPLISSAAMALSSLLVVSNSLRLRGFGEPRDRPAAR</sequence>